<dbReference type="SUPFAM" id="SSF53955">
    <property type="entry name" value="Lysozyme-like"/>
    <property type="match status" value="1"/>
</dbReference>
<dbReference type="Gene3D" id="1.10.530.10">
    <property type="match status" value="1"/>
</dbReference>
<evidence type="ECO:0000256" key="1">
    <source>
        <dbReference type="ARBA" id="ARBA00007734"/>
    </source>
</evidence>
<evidence type="ECO:0000313" key="4">
    <source>
        <dbReference type="EMBL" id="TWR30492.1"/>
    </source>
</evidence>
<dbReference type="RefSeq" id="WP_146380950.1">
    <property type="nucleotide sequence ID" value="NZ_VOEJ01000002.1"/>
</dbReference>
<proteinExistence type="inferred from homology"/>
<comment type="caution">
    <text evidence="4">The sequence shown here is derived from an EMBL/GenBank/DDBJ whole genome shotgun (WGS) entry which is preliminary data.</text>
</comment>
<evidence type="ECO:0000313" key="5">
    <source>
        <dbReference type="Proteomes" id="UP000320042"/>
    </source>
</evidence>
<gene>
    <name evidence="4" type="ORF">FPZ43_06010</name>
</gene>
<name>A0A563UGI1_9SPHI</name>
<dbReference type="PANTHER" id="PTHR37423:SF2">
    <property type="entry name" value="MEMBRANE-BOUND LYTIC MUREIN TRANSGLYCOSYLASE C"/>
    <property type="match status" value="1"/>
</dbReference>
<dbReference type="InterPro" id="IPR018392">
    <property type="entry name" value="LysM"/>
</dbReference>
<dbReference type="CDD" id="cd00118">
    <property type="entry name" value="LysM"/>
    <property type="match status" value="1"/>
</dbReference>
<dbReference type="Pfam" id="PF01464">
    <property type="entry name" value="SLT"/>
    <property type="match status" value="1"/>
</dbReference>
<dbReference type="EMBL" id="VOEJ01000002">
    <property type="protein sequence ID" value="TWR30492.1"/>
    <property type="molecule type" value="Genomic_DNA"/>
</dbReference>
<dbReference type="Pfam" id="PF01476">
    <property type="entry name" value="LysM"/>
    <property type="match status" value="1"/>
</dbReference>
<dbReference type="InterPro" id="IPR023346">
    <property type="entry name" value="Lysozyme-like_dom_sf"/>
</dbReference>
<dbReference type="OrthoDB" id="9815002at2"/>
<dbReference type="SMART" id="SM00257">
    <property type="entry name" value="LysM"/>
    <property type="match status" value="1"/>
</dbReference>
<protein>
    <submittedName>
        <fullName evidence="4">LysM peptidoglycan-binding domain-containing protein</fullName>
    </submittedName>
</protein>
<feature type="chain" id="PRO_5022095597" evidence="2">
    <location>
        <begin position="19"/>
        <end position="416"/>
    </location>
</feature>
<feature type="signal peptide" evidence="2">
    <location>
        <begin position="1"/>
        <end position="18"/>
    </location>
</feature>
<comment type="similarity">
    <text evidence="1">Belongs to the transglycosylase Slt family.</text>
</comment>
<dbReference type="PANTHER" id="PTHR37423">
    <property type="entry name" value="SOLUBLE LYTIC MUREIN TRANSGLYCOSYLASE-RELATED"/>
    <property type="match status" value="1"/>
</dbReference>
<feature type="domain" description="LysM" evidence="3">
    <location>
        <begin position="366"/>
        <end position="413"/>
    </location>
</feature>
<dbReference type="Proteomes" id="UP000320042">
    <property type="component" value="Unassembled WGS sequence"/>
</dbReference>
<organism evidence="4 5">
    <name type="scientific">Mucilaginibacter pallidiroseus</name>
    <dbReference type="NCBI Taxonomy" id="2599295"/>
    <lineage>
        <taxon>Bacteria</taxon>
        <taxon>Pseudomonadati</taxon>
        <taxon>Bacteroidota</taxon>
        <taxon>Sphingobacteriia</taxon>
        <taxon>Sphingobacteriales</taxon>
        <taxon>Sphingobacteriaceae</taxon>
        <taxon>Mucilaginibacter</taxon>
    </lineage>
</organism>
<sequence length="416" mass="46345">MKRLFTLIICTSFLQVVKANFVQSVALTAADTTELLPVAQVAVSPYQNVIYKRRLDSIRKDVQLDYNQYVQSYIDTYMSRRNEMGLIIGRSKYYFPIYEKAFREAGIPDEIKYLSIVESALNPAANSRVGAAGPWQFMSETAKIYGLKMNDYVDERRDPVQASYAAAAYLRDAYQQFGDWLLAIASYNCGKSNVTKALEQSGAHDYWSIRQLLPAETRGYVPAFIAVNYVMNYYNRHGIPAYACQMFTQTDTVTVSKLVPLSKIAQVLGITMKDAIALNPSYKQLIVNGSAKEPRSIIIPQISKLRYAALTQVLTNPDGPVPVVREQPPVFMASAQPNQIPMSAINQAMQTPSAGSIQANGKTLPAWHITQKGDTFNDIAAKYGVKVDDLLKMNLEFGNSKTVQLQPGLSIRITRG</sequence>
<keyword evidence="2" id="KW-0732">Signal</keyword>
<dbReference type="InterPro" id="IPR036779">
    <property type="entry name" value="LysM_dom_sf"/>
</dbReference>
<dbReference type="PROSITE" id="PS51782">
    <property type="entry name" value="LYSM"/>
    <property type="match status" value="1"/>
</dbReference>
<evidence type="ECO:0000256" key="2">
    <source>
        <dbReference type="SAM" id="SignalP"/>
    </source>
</evidence>
<evidence type="ECO:0000259" key="3">
    <source>
        <dbReference type="PROSITE" id="PS51782"/>
    </source>
</evidence>
<keyword evidence="5" id="KW-1185">Reference proteome</keyword>
<accession>A0A563UGI1</accession>
<dbReference type="SUPFAM" id="SSF54106">
    <property type="entry name" value="LysM domain"/>
    <property type="match status" value="1"/>
</dbReference>
<reference evidence="4 5" key="1">
    <citation type="submission" date="2019-07" db="EMBL/GenBank/DDBJ databases">
        <authorList>
            <person name="Kim J."/>
        </authorList>
    </citation>
    <scope>NUCLEOTIDE SEQUENCE [LARGE SCALE GENOMIC DNA]</scope>
    <source>
        <strain evidence="5">dk17</strain>
    </source>
</reference>
<dbReference type="CDD" id="cd16894">
    <property type="entry name" value="MltD-like"/>
    <property type="match status" value="1"/>
</dbReference>
<dbReference type="AlphaFoldDB" id="A0A563UGI1"/>
<dbReference type="InterPro" id="IPR008258">
    <property type="entry name" value="Transglycosylase_SLT_dom_1"/>
</dbReference>
<dbReference type="Gene3D" id="3.10.350.10">
    <property type="entry name" value="LysM domain"/>
    <property type="match status" value="1"/>
</dbReference>